<feature type="region of interest" description="Disordered" evidence="1">
    <location>
        <begin position="138"/>
        <end position="252"/>
    </location>
</feature>
<proteinExistence type="predicted"/>
<protein>
    <submittedName>
        <fullName evidence="2">DUF937 domain-containing protein</fullName>
    </submittedName>
</protein>
<evidence type="ECO:0000256" key="1">
    <source>
        <dbReference type="SAM" id="MobiDB-lite"/>
    </source>
</evidence>
<evidence type="ECO:0000313" key="2">
    <source>
        <dbReference type="EMBL" id="MFD1704208.1"/>
    </source>
</evidence>
<dbReference type="EMBL" id="JBHUER010000010">
    <property type="protein sequence ID" value="MFD1704208.1"/>
    <property type="molecule type" value="Genomic_DNA"/>
</dbReference>
<accession>A0ABW4K9X8</accession>
<dbReference type="Proteomes" id="UP001597308">
    <property type="component" value="Unassembled WGS sequence"/>
</dbReference>
<keyword evidence="3" id="KW-1185">Reference proteome</keyword>
<name>A0ABW4K9X8_9HYPH</name>
<gene>
    <name evidence="2" type="ORF">ACFSCV_14475</name>
</gene>
<dbReference type="Pfam" id="PF06078">
    <property type="entry name" value="DUF937"/>
    <property type="match status" value="1"/>
</dbReference>
<comment type="caution">
    <text evidence="2">The sequence shown here is derived from an EMBL/GenBank/DDBJ whole genome shotgun (WGS) entry which is preliminary data.</text>
</comment>
<reference evidence="3" key="1">
    <citation type="journal article" date="2019" name="Int. J. Syst. Evol. Microbiol.">
        <title>The Global Catalogue of Microorganisms (GCM) 10K type strain sequencing project: providing services to taxonomists for standard genome sequencing and annotation.</title>
        <authorList>
            <consortium name="The Broad Institute Genomics Platform"/>
            <consortium name="The Broad Institute Genome Sequencing Center for Infectious Disease"/>
            <person name="Wu L."/>
            <person name="Ma J."/>
        </authorList>
    </citation>
    <scope>NUCLEOTIDE SEQUENCE [LARGE SCALE GENOMIC DNA]</scope>
    <source>
        <strain evidence="3">KCTC 23707</strain>
    </source>
</reference>
<organism evidence="2 3">
    <name type="scientific">Methylopila henanensis</name>
    <dbReference type="NCBI Taxonomy" id="873516"/>
    <lineage>
        <taxon>Bacteria</taxon>
        <taxon>Pseudomonadati</taxon>
        <taxon>Pseudomonadota</taxon>
        <taxon>Alphaproteobacteria</taxon>
        <taxon>Hyphomicrobiales</taxon>
        <taxon>Methylopilaceae</taxon>
        <taxon>Methylopila</taxon>
    </lineage>
</organism>
<evidence type="ECO:0000313" key="3">
    <source>
        <dbReference type="Proteomes" id="UP001597308"/>
    </source>
</evidence>
<dbReference type="InterPro" id="IPR009282">
    <property type="entry name" value="DUF937"/>
</dbReference>
<dbReference type="RefSeq" id="WP_378800280.1">
    <property type="nucleotide sequence ID" value="NZ_JBHUER010000010.1"/>
</dbReference>
<sequence length="290" mass="30146">MINFYELMRQAQGGAAFDNIARAYGLDPAQMRAATAALTPAFAQSFQRQARNDHAAHRLNELFGADVYARAFEAHAAALDPTARAAGDDALGALFGSKEVSRAVAAQAAAASGVQAEIIRKVLPVLTSILIGGFMKATQGASAPAPSPGGAAGPFGPFWDQMFGQTAADGRKGGSDNPQNPFQDWMGGFGKPAEEPEPRDPPANPMGDVMADILNGMFGGPRRDGTPPPDEPPTEESSAGAADAPEGQEPDAFAASFDQMVQTGRELQAQNARAMEQIFDAFLGGGKKPG</sequence>